<sequence>MSEGNVRLLKKSHTVVAASAPVHSSGTQQPILRTIMLTGLKSLITANKPIVMHTAVGICEMLSSQSQGQLHLGVSLSSAARPAAFASTATNGPDEVESPSAFTRSVAIAVSLPTEPNIVICKV</sequence>
<reference evidence="1" key="1">
    <citation type="submission" date="2019-08" db="EMBL/GenBank/DDBJ databases">
        <authorList>
            <person name="Kucharzyk K."/>
            <person name="Murdoch R.W."/>
            <person name="Higgins S."/>
            <person name="Loffler F."/>
        </authorList>
    </citation>
    <scope>NUCLEOTIDE SEQUENCE</scope>
</reference>
<dbReference type="EMBL" id="VSSQ01068267">
    <property type="protein sequence ID" value="MPN20487.1"/>
    <property type="molecule type" value="Genomic_DNA"/>
</dbReference>
<dbReference type="AlphaFoldDB" id="A0A645G0X2"/>
<comment type="caution">
    <text evidence="1">The sequence shown here is derived from an EMBL/GenBank/DDBJ whole genome shotgun (WGS) entry which is preliminary data.</text>
</comment>
<accession>A0A645G0X2</accession>
<name>A0A645G0X2_9ZZZZ</name>
<proteinExistence type="predicted"/>
<gene>
    <name evidence="1" type="ORF">SDC9_167866</name>
</gene>
<evidence type="ECO:0000313" key="1">
    <source>
        <dbReference type="EMBL" id="MPN20487.1"/>
    </source>
</evidence>
<organism evidence="1">
    <name type="scientific">bioreactor metagenome</name>
    <dbReference type="NCBI Taxonomy" id="1076179"/>
    <lineage>
        <taxon>unclassified sequences</taxon>
        <taxon>metagenomes</taxon>
        <taxon>ecological metagenomes</taxon>
    </lineage>
</organism>
<protein>
    <submittedName>
        <fullName evidence="1">Uncharacterized protein</fullName>
    </submittedName>
</protein>